<accession>A0A2T3B427</accession>
<feature type="region of interest" description="Disordered" evidence="1">
    <location>
        <begin position="464"/>
        <end position="484"/>
    </location>
</feature>
<evidence type="ECO:0000259" key="2">
    <source>
        <dbReference type="PROSITE" id="PS50280"/>
    </source>
</evidence>
<gene>
    <name evidence="3" type="ORF">M430DRAFT_18551</name>
</gene>
<dbReference type="AlphaFoldDB" id="A0A2T3B427"/>
<protein>
    <recommendedName>
        <fullName evidence="2">SET domain-containing protein</fullName>
    </recommendedName>
</protein>
<dbReference type="Proteomes" id="UP000241818">
    <property type="component" value="Unassembled WGS sequence"/>
</dbReference>
<evidence type="ECO:0000256" key="1">
    <source>
        <dbReference type="SAM" id="MobiDB-lite"/>
    </source>
</evidence>
<dbReference type="PANTHER" id="PTHR13271">
    <property type="entry name" value="UNCHARACTERIZED PUTATIVE METHYLTRANSFERASE"/>
    <property type="match status" value="1"/>
</dbReference>
<proteinExistence type="predicted"/>
<evidence type="ECO:0000313" key="3">
    <source>
        <dbReference type="EMBL" id="PSS20395.1"/>
    </source>
</evidence>
<dbReference type="PANTHER" id="PTHR13271:SF76">
    <property type="entry name" value="SET DOMAIN-CONTAINING PROTEIN 8"/>
    <property type="match status" value="1"/>
</dbReference>
<dbReference type="EMBL" id="KZ679010">
    <property type="protein sequence ID" value="PSS20395.1"/>
    <property type="molecule type" value="Genomic_DNA"/>
</dbReference>
<keyword evidence="4" id="KW-1185">Reference proteome</keyword>
<dbReference type="RefSeq" id="XP_024721665.1">
    <property type="nucleotide sequence ID" value="XM_024863896.1"/>
</dbReference>
<dbReference type="STRING" id="857342.A0A2T3B427"/>
<dbReference type="InterPro" id="IPR001214">
    <property type="entry name" value="SET_dom"/>
</dbReference>
<reference evidence="3 4" key="1">
    <citation type="journal article" date="2018" name="New Phytol.">
        <title>Comparative genomics and transcriptomics depict ericoid mycorrhizal fungi as versatile saprotrophs and plant mutualists.</title>
        <authorList>
            <person name="Martino E."/>
            <person name="Morin E."/>
            <person name="Grelet G.A."/>
            <person name="Kuo A."/>
            <person name="Kohler A."/>
            <person name="Daghino S."/>
            <person name="Barry K.W."/>
            <person name="Cichocki N."/>
            <person name="Clum A."/>
            <person name="Dockter R.B."/>
            <person name="Hainaut M."/>
            <person name="Kuo R.C."/>
            <person name="LaButti K."/>
            <person name="Lindahl B.D."/>
            <person name="Lindquist E.A."/>
            <person name="Lipzen A."/>
            <person name="Khouja H.R."/>
            <person name="Magnuson J."/>
            <person name="Murat C."/>
            <person name="Ohm R.A."/>
            <person name="Singer S.W."/>
            <person name="Spatafora J.W."/>
            <person name="Wang M."/>
            <person name="Veneault-Fourrey C."/>
            <person name="Henrissat B."/>
            <person name="Grigoriev I.V."/>
            <person name="Martin F.M."/>
            <person name="Perotto S."/>
        </authorList>
    </citation>
    <scope>NUCLEOTIDE SEQUENCE [LARGE SCALE GENOMIC DNA]</scope>
    <source>
        <strain evidence="3 4">ATCC 22711</strain>
    </source>
</reference>
<dbReference type="SUPFAM" id="SSF82199">
    <property type="entry name" value="SET domain"/>
    <property type="match status" value="1"/>
</dbReference>
<dbReference type="GO" id="GO:0016279">
    <property type="term" value="F:protein-lysine N-methyltransferase activity"/>
    <property type="evidence" value="ECO:0007669"/>
    <property type="project" value="TreeGrafter"/>
</dbReference>
<dbReference type="PROSITE" id="PS50280">
    <property type="entry name" value="SET"/>
    <property type="match status" value="1"/>
</dbReference>
<dbReference type="InParanoid" id="A0A2T3B427"/>
<dbReference type="CDD" id="cd10527">
    <property type="entry name" value="SET_LSMT"/>
    <property type="match status" value="1"/>
</dbReference>
<sequence length="484" mass="54270">MRRTQLPITALAAFSKLNDISFLDIGVHDLGEKGFGLVTERALSSDDTFDTPTLLLIPRELTLCAETIEEYAKADQHFRQLLDAAGGKSLRGDVLLFLLMQITIASPDHGQNVGLSSPWTEYVKMLPSEVPVPTLWNEGEQEVLLQGTSLESALNAKMAALSREFGNLRERTAEIPWCQKCWWESEALQFSDWLLVDAWYRSRCLELPNAGESMVPCLDMVNHSHQANAFYEETSNNSVALLLHRRDEKLDAGSEVTISYGTSKSQAEMLFSYGFIDEQSTTRSLVLTLEPVSDDPLGRAKLAAFGGPPIISISEVGGSITWESPFLYLMCLNEEDGLEFRILQQTDGTCSQLKVFWQGSDVTDATSTFEALISNHELKDVFGLRVVVLLQDRIRQQLERLYESEDTLQSINSMTHVSPYRRHVALELRKTETAILEAAFSAADMQKNKLLENEKVMEYLGMGNASEEQPQSHEANNHEEEDFS</sequence>
<dbReference type="Gene3D" id="3.90.1410.10">
    <property type="entry name" value="set domain protein methyltransferase, domain 1"/>
    <property type="match status" value="1"/>
</dbReference>
<name>A0A2T3B427_AMORE</name>
<dbReference type="OrthoDB" id="441812at2759"/>
<dbReference type="GeneID" id="36571977"/>
<dbReference type="GO" id="GO:0005634">
    <property type="term" value="C:nucleus"/>
    <property type="evidence" value="ECO:0007669"/>
    <property type="project" value="TreeGrafter"/>
</dbReference>
<evidence type="ECO:0000313" key="4">
    <source>
        <dbReference type="Proteomes" id="UP000241818"/>
    </source>
</evidence>
<organism evidence="3 4">
    <name type="scientific">Amorphotheca resinae ATCC 22711</name>
    <dbReference type="NCBI Taxonomy" id="857342"/>
    <lineage>
        <taxon>Eukaryota</taxon>
        <taxon>Fungi</taxon>
        <taxon>Dikarya</taxon>
        <taxon>Ascomycota</taxon>
        <taxon>Pezizomycotina</taxon>
        <taxon>Leotiomycetes</taxon>
        <taxon>Helotiales</taxon>
        <taxon>Amorphothecaceae</taxon>
        <taxon>Amorphotheca</taxon>
    </lineage>
</organism>
<dbReference type="InterPro" id="IPR046341">
    <property type="entry name" value="SET_dom_sf"/>
</dbReference>
<feature type="domain" description="SET" evidence="2">
    <location>
        <begin position="18"/>
        <end position="261"/>
    </location>
</feature>
<dbReference type="InterPro" id="IPR050600">
    <property type="entry name" value="SETD3_SETD6_MTase"/>
</dbReference>